<feature type="transmembrane region" description="Helical" evidence="1">
    <location>
        <begin position="21"/>
        <end position="40"/>
    </location>
</feature>
<gene>
    <name evidence="2" type="ORF">CEY00_Acc29523</name>
</gene>
<dbReference type="PANTHER" id="PTHR35465:SF1">
    <property type="entry name" value="PHOSPHATIDYLINOSITOL-GLYCAN BIOSYNTHESIS CLASS X PROTEIN"/>
    <property type="match status" value="1"/>
</dbReference>
<dbReference type="EMBL" id="NKQK01000026">
    <property type="protein sequence ID" value="PSR89325.1"/>
    <property type="molecule type" value="Genomic_DNA"/>
</dbReference>
<organism evidence="2 3">
    <name type="scientific">Actinidia chinensis var. chinensis</name>
    <name type="common">Chinese soft-hair kiwi</name>
    <dbReference type="NCBI Taxonomy" id="1590841"/>
    <lineage>
        <taxon>Eukaryota</taxon>
        <taxon>Viridiplantae</taxon>
        <taxon>Streptophyta</taxon>
        <taxon>Embryophyta</taxon>
        <taxon>Tracheophyta</taxon>
        <taxon>Spermatophyta</taxon>
        <taxon>Magnoliopsida</taxon>
        <taxon>eudicotyledons</taxon>
        <taxon>Gunneridae</taxon>
        <taxon>Pentapetalae</taxon>
        <taxon>asterids</taxon>
        <taxon>Ericales</taxon>
        <taxon>Actinidiaceae</taxon>
        <taxon>Actinidia</taxon>
    </lineage>
</organism>
<evidence type="ECO:0000256" key="1">
    <source>
        <dbReference type="SAM" id="Phobius"/>
    </source>
</evidence>
<dbReference type="Gramene" id="PSR89325">
    <property type="protein sequence ID" value="PSR89325"/>
    <property type="gene ID" value="CEY00_Acc29523"/>
</dbReference>
<comment type="caution">
    <text evidence="2">The sequence shown here is derived from an EMBL/GenBank/DDBJ whole genome shotgun (WGS) entry which is preliminary data.</text>
</comment>
<feature type="transmembrane region" description="Helical" evidence="1">
    <location>
        <begin position="181"/>
        <end position="203"/>
    </location>
</feature>
<dbReference type="FunCoup" id="A0A2R6PD72">
    <property type="interactions" value="656"/>
</dbReference>
<accession>A0A2R6PD72</accession>
<keyword evidence="1" id="KW-1133">Transmembrane helix</keyword>
<keyword evidence="1" id="KW-0812">Transmembrane</keyword>
<dbReference type="Proteomes" id="UP000241394">
    <property type="component" value="Chromosome LG26"/>
</dbReference>
<evidence type="ECO:0000313" key="3">
    <source>
        <dbReference type="Proteomes" id="UP000241394"/>
    </source>
</evidence>
<name>A0A2R6PD72_ACTCC</name>
<proteinExistence type="predicted"/>
<dbReference type="AlphaFoldDB" id="A0A2R6PD72"/>
<dbReference type="OMA" id="DQGGMYV"/>
<protein>
    <submittedName>
        <fullName evidence="2">GATA zinc finger domain-containing protein</fullName>
    </submittedName>
</protein>
<reference evidence="3" key="2">
    <citation type="journal article" date="2018" name="BMC Genomics">
        <title>A manually annotated Actinidia chinensis var. chinensis (kiwifruit) genome highlights the challenges associated with draft genomes and gene prediction in plants.</title>
        <authorList>
            <person name="Pilkington S.M."/>
            <person name="Crowhurst R."/>
            <person name="Hilario E."/>
            <person name="Nardozza S."/>
            <person name="Fraser L."/>
            <person name="Peng Y."/>
            <person name="Gunaseelan K."/>
            <person name="Simpson R."/>
            <person name="Tahir J."/>
            <person name="Deroles S.C."/>
            <person name="Templeton K."/>
            <person name="Luo Z."/>
            <person name="Davy M."/>
            <person name="Cheng C."/>
            <person name="McNeilage M."/>
            <person name="Scaglione D."/>
            <person name="Liu Y."/>
            <person name="Zhang Q."/>
            <person name="Datson P."/>
            <person name="De Silva N."/>
            <person name="Gardiner S.E."/>
            <person name="Bassett H."/>
            <person name="Chagne D."/>
            <person name="McCallum J."/>
            <person name="Dzierzon H."/>
            <person name="Deng C."/>
            <person name="Wang Y.Y."/>
            <person name="Barron L."/>
            <person name="Manako K."/>
            <person name="Bowen J."/>
            <person name="Foster T.M."/>
            <person name="Erridge Z.A."/>
            <person name="Tiffin H."/>
            <person name="Waite C.N."/>
            <person name="Davies K.M."/>
            <person name="Grierson E.P."/>
            <person name="Laing W.A."/>
            <person name="Kirk R."/>
            <person name="Chen X."/>
            <person name="Wood M."/>
            <person name="Montefiori M."/>
            <person name="Brummell D.A."/>
            <person name="Schwinn K.E."/>
            <person name="Catanach A."/>
            <person name="Fullerton C."/>
            <person name="Li D."/>
            <person name="Meiyalaghan S."/>
            <person name="Nieuwenhuizen N."/>
            <person name="Read N."/>
            <person name="Prakash R."/>
            <person name="Hunter D."/>
            <person name="Zhang H."/>
            <person name="McKenzie M."/>
            <person name="Knabel M."/>
            <person name="Harris A."/>
            <person name="Allan A.C."/>
            <person name="Gleave A."/>
            <person name="Chen A."/>
            <person name="Janssen B.J."/>
            <person name="Plunkett B."/>
            <person name="Ampomah-Dwamena C."/>
            <person name="Voogd C."/>
            <person name="Leif D."/>
            <person name="Lafferty D."/>
            <person name="Souleyre E.J.F."/>
            <person name="Varkonyi-Gasic E."/>
            <person name="Gambi F."/>
            <person name="Hanley J."/>
            <person name="Yao J.L."/>
            <person name="Cheung J."/>
            <person name="David K.M."/>
            <person name="Warren B."/>
            <person name="Marsh K."/>
            <person name="Snowden K.C."/>
            <person name="Lin-Wang K."/>
            <person name="Brian L."/>
            <person name="Martinez-Sanchez M."/>
            <person name="Wang M."/>
            <person name="Ileperuma N."/>
            <person name="Macnee N."/>
            <person name="Campin R."/>
            <person name="McAtee P."/>
            <person name="Drummond R.S.M."/>
            <person name="Espley R.V."/>
            <person name="Ireland H.S."/>
            <person name="Wu R."/>
            <person name="Atkinson R.G."/>
            <person name="Karunairetnam S."/>
            <person name="Bulley S."/>
            <person name="Chunkath S."/>
            <person name="Hanley Z."/>
            <person name="Storey R."/>
            <person name="Thrimawithana A.H."/>
            <person name="Thomson S."/>
            <person name="David C."/>
            <person name="Testolin R."/>
            <person name="Huang H."/>
            <person name="Hellens R.P."/>
            <person name="Schaffer R.J."/>
        </authorList>
    </citation>
    <scope>NUCLEOTIDE SEQUENCE [LARGE SCALE GENOMIC DNA]</scope>
    <source>
        <strain evidence="3">cv. Red5</strain>
    </source>
</reference>
<dbReference type="OrthoDB" id="3360032at2759"/>
<reference evidence="2 3" key="1">
    <citation type="submission" date="2017-07" db="EMBL/GenBank/DDBJ databases">
        <title>An improved, manually edited Actinidia chinensis var. chinensis (kiwifruit) genome highlights the challenges associated with draft genomes and gene prediction in plants.</title>
        <authorList>
            <person name="Pilkington S."/>
            <person name="Crowhurst R."/>
            <person name="Hilario E."/>
            <person name="Nardozza S."/>
            <person name="Fraser L."/>
            <person name="Peng Y."/>
            <person name="Gunaseelan K."/>
            <person name="Simpson R."/>
            <person name="Tahir J."/>
            <person name="Deroles S."/>
            <person name="Templeton K."/>
            <person name="Luo Z."/>
            <person name="Davy M."/>
            <person name="Cheng C."/>
            <person name="Mcneilage M."/>
            <person name="Scaglione D."/>
            <person name="Liu Y."/>
            <person name="Zhang Q."/>
            <person name="Datson P."/>
            <person name="De Silva N."/>
            <person name="Gardiner S."/>
            <person name="Bassett H."/>
            <person name="Chagne D."/>
            <person name="Mccallum J."/>
            <person name="Dzierzon H."/>
            <person name="Deng C."/>
            <person name="Wang Y.-Y."/>
            <person name="Barron N."/>
            <person name="Manako K."/>
            <person name="Bowen J."/>
            <person name="Foster T."/>
            <person name="Erridge Z."/>
            <person name="Tiffin H."/>
            <person name="Waite C."/>
            <person name="Davies K."/>
            <person name="Grierson E."/>
            <person name="Laing W."/>
            <person name="Kirk R."/>
            <person name="Chen X."/>
            <person name="Wood M."/>
            <person name="Montefiori M."/>
            <person name="Brummell D."/>
            <person name="Schwinn K."/>
            <person name="Catanach A."/>
            <person name="Fullerton C."/>
            <person name="Li D."/>
            <person name="Meiyalaghan S."/>
            <person name="Nieuwenhuizen N."/>
            <person name="Read N."/>
            <person name="Prakash R."/>
            <person name="Hunter D."/>
            <person name="Zhang H."/>
            <person name="Mckenzie M."/>
            <person name="Knabel M."/>
            <person name="Harris A."/>
            <person name="Allan A."/>
            <person name="Chen A."/>
            <person name="Janssen B."/>
            <person name="Plunkett B."/>
            <person name="Dwamena C."/>
            <person name="Voogd C."/>
            <person name="Leif D."/>
            <person name="Lafferty D."/>
            <person name="Souleyre E."/>
            <person name="Varkonyi-Gasic E."/>
            <person name="Gambi F."/>
            <person name="Hanley J."/>
            <person name="Yao J.-L."/>
            <person name="Cheung J."/>
            <person name="David K."/>
            <person name="Warren B."/>
            <person name="Marsh K."/>
            <person name="Snowden K."/>
            <person name="Lin-Wang K."/>
            <person name="Brian L."/>
            <person name="Martinez-Sanchez M."/>
            <person name="Wang M."/>
            <person name="Ileperuma N."/>
            <person name="Macnee N."/>
            <person name="Campin R."/>
            <person name="Mcatee P."/>
            <person name="Drummond R."/>
            <person name="Espley R."/>
            <person name="Ireland H."/>
            <person name="Wu R."/>
            <person name="Atkinson R."/>
            <person name="Karunairetnam S."/>
            <person name="Bulley S."/>
            <person name="Chunkath S."/>
            <person name="Hanley Z."/>
            <person name="Storey R."/>
            <person name="Thrimawithana A."/>
            <person name="Thomson S."/>
            <person name="David C."/>
            <person name="Testolin R."/>
        </authorList>
    </citation>
    <scope>NUCLEOTIDE SEQUENCE [LARGE SCALE GENOMIC DNA]</scope>
    <source>
        <strain evidence="3">cv. Red5</strain>
        <tissue evidence="2">Young leaf</tissue>
    </source>
</reference>
<keyword evidence="3" id="KW-1185">Reference proteome</keyword>
<sequence length="225" mass="25585">MRNVLSVQLQIQPHRENFTRMILVNIPNLLILLNILSFILSGLPYSHEDTIDGKVLNVGEELWKETLLLQMGSRLYQLEGLKSHTWYEVKISYPASIPSSFSLLLTRDKSSLGHNRQRKLLNTEKLIFKTDEMELPNDQGGMYVLVTVEPEGIVAIPNVLERKEVVFNIVCDELLLGIPRYAWWVVILVLLCLGLALGIPFFLPSYLLSTNQHPQSGSHFSSKDS</sequence>
<dbReference type="InParanoid" id="A0A2R6PD72"/>
<keyword evidence="1" id="KW-0472">Membrane</keyword>
<dbReference type="PANTHER" id="PTHR35465">
    <property type="entry name" value="CAVEOLIN-1 PROTEIN"/>
    <property type="match status" value="1"/>
</dbReference>
<evidence type="ECO:0000313" key="2">
    <source>
        <dbReference type="EMBL" id="PSR89325.1"/>
    </source>
</evidence>